<gene>
    <name evidence="11" type="ORF">FHX40_2348</name>
</gene>
<dbReference type="InterPro" id="IPR016169">
    <property type="entry name" value="FAD-bd_PCMH_sub2"/>
</dbReference>
<dbReference type="EMBL" id="VFPQ01000001">
    <property type="protein sequence ID" value="TQM75636.1"/>
    <property type="molecule type" value="Genomic_DNA"/>
</dbReference>
<dbReference type="PANTHER" id="PTHR11748:SF119">
    <property type="entry name" value="D-2-HYDROXYGLUTARATE DEHYDROGENASE"/>
    <property type="match status" value="1"/>
</dbReference>
<dbReference type="GO" id="GO:0008720">
    <property type="term" value="F:D-lactate dehydrogenase (NAD+) activity"/>
    <property type="evidence" value="ECO:0007669"/>
    <property type="project" value="TreeGrafter"/>
</dbReference>
<evidence type="ECO:0000256" key="6">
    <source>
        <dbReference type="ARBA" id="ARBA00023004"/>
    </source>
</evidence>
<dbReference type="GO" id="GO:0004458">
    <property type="term" value="F:D-lactate dehydrogenase (cytochrome) activity"/>
    <property type="evidence" value="ECO:0007669"/>
    <property type="project" value="TreeGrafter"/>
</dbReference>
<reference evidence="11 12" key="1">
    <citation type="submission" date="2019-06" db="EMBL/GenBank/DDBJ databases">
        <title>Sequencing the genomes of 1000 actinobacteria strains.</title>
        <authorList>
            <person name="Klenk H.-P."/>
        </authorList>
    </citation>
    <scope>NUCLEOTIDE SEQUENCE [LARGE SCALE GENOMIC DNA]</scope>
    <source>
        <strain evidence="11 12">DSM 43186</strain>
    </source>
</reference>
<dbReference type="SUPFAM" id="SSF56176">
    <property type="entry name" value="FAD-binding/transporter-associated domain-like"/>
    <property type="match status" value="1"/>
</dbReference>
<sequence>MPLPLCTARRRTPGRRRGASRGPRRHGGGIALTPEELARALRAAGVREVDVSARRRAEYSSDASLYRVPPAAVAFPRDAEEVAAALRVCREAGVPLTARGAGTSIAGNAVGPGLVLDFSRHMNAVRSVDPETRTAVVEPGAVLGTLQRAAAPYGLRFGPDPSTHARCTIGGMIGNNACGSRALAYGRTSDNVVELDVLAGNGEHLVLREAGDDGAAAEGTLAEVRRVMARGLAVARTEFGRFPRQISGYALEHLLPERFAPARAFVGSEGTWGVLLEARVRLVEAPAHRVLLVLGYPDMPSAADAVPALLAYRPIAIEGIDARLVGVVRTRRGGAAVPPLPRGEGWLLVEFGGATPQEAKAAAEAVRGVGALESLVLDDPGQAAAIWRIREDGAGLAARSFEGRPAHAGWEDAAVPPERLGGYLREFDELLDQHGLSGVPYGHFGDGCLHVRIDFPFHRQDGPQAFRAFLLDAARLVAAHGGSMSGEHGDGRARGELLPLMYSAEAIDLFAAVKAAFDPGDVLNPGVIVRPAPLDRDLRLSPPPVVRHPVAFRYRHDGGDLAAAVHRCTGVGKCRIPAPGAGQVMCPSYVATRDEKDTTRGRARVLQEAINGALPGGLRAPEVREVLDLCLACKGCAADCPTGVDMATYKAEVLHQSYRGRLRPLSHYSMGWLPRWSRLAALAPRAVNRLLGIGPVAAAVRRLGGIDPHRPLPRFAERPFRRSLRRARGRRGGAVAGDGPPVLLWVDSFTDHFAPDVAHAAIRVLAGAGFAVRVLDRPVCCGLTWISTGQLDAARRILGRAVAALAPYARDQVPIVALEPSCAAVLRSDAAELLDAPIPPVATLAEFLSGLPGWTPPDLSGLTVVAQPHCHHHAVLGWEADRALLARAGATVRAVGGCCGLAGNFGMERGHYEVSVAIAETQLLPAIREAGEDAVVLADGFSCRTQISQLAGVRALHLAELLADGRTAAAPARPGR</sequence>
<dbReference type="SUPFAM" id="SSF46548">
    <property type="entry name" value="alpha-helical ferredoxin"/>
    <property type="match status" value="1"/>
</dbReference>
<protein>
    <submittedName>
        <fullName evidence="11">FAD/FMN-containing dehydrogenase</fullName>
    </submittedName>
</protein>
<name>A0A543IYI3_9ACTN</name>
<evidence type="ECO:0000256" key="7">
    <source>
        <dbReference type="ARBA" id="ARBA00023014"/>
    </source>
</evidence>
<dbReference type="Pfam" id="PF13183">
    <property type="entry name" value="Fer4_8"/>
    <property type="match status" value="1"/>
</dbReference>
<accession>A0A543IYI3</accession>
<dbReference type="PROSITE" id="PS51387">
    <property type="entry name" value="FAD_PCMH"/>
    <property type="match status" value="1"/>
</dbReference>
<keyword evidence="7" id="KW-0411">Iron-sulfur</keyword>
<keyword evidence="6" id="KW-0408">Iron</keyword>
<evidence type="ECO:0000256" key="4">
    <source>
        <dbReference type="ARBA" id="ARBA00022827"/>
    </source>
</evidence>
<dbReference type="SUPFAM" id="SSF55103">
    <property type="entry name" value="FAD-linked oxidases, C-terminal domain"/>
    <property type="match status" value="1"/>
</dbReference>
<dbReference type="GO" id="GO:0071949">
    <property type="term" value="F:FAD binding"/>
    <property type="evidence" value="ECO:0007669"/>
    <property type="project" value="InterPro"/>
</dbReference>
<evidence type="ECO:0000259" key="10">
    <source>
        <dbReference type="PROSITE" id="PS51387"/>
    </source>
</evidence>
<feature type="compositionally biased region" description="Basic residues" evidence="8">
    <location>
        <begin position="8"/>
        <end position="27"/>
    </location>
</feature>
<dbReference type="InterPro" id="IPR004113">
    <property type="entry name" value="FAD-bd_oxidored_4_C"/>
</dbReference>
<comment type="cofactor">
    <cofactor evidence="1">
        <name>FAD</name>
        <dbReference type="ChEBI" id="CHEBI:57692"/>
    </cofactor>
</comment>
<dbReference type="GO" id="GO:0046872">
    <property type="term" value="F:metal ion binding"/>
    <property type="evidence" value="ECO:0007669"/>
    <property type="project" value="UniProtKB-KW"/>
</dbReference>
<dbReference type="Proteomes" id="UP000319213">
    <property type="component" value="Unassembled WGS sequence"/>
</dbReference>
<dbReference type="PANTHER" id="PTHR11748">
    <property type="entry name" value="D-LACTATE DEHYDROGENASE"/>
    <property type="match status" value="1"/>
</dbReference>
<evidence type="ECO:0000256" key="2">
    <source>
        <dbReference type="ARBA" id="ARBA00022630"/>
    </source>
</evidence>
<dbReference type="Gene3D" id="3.30.465.10">
    <property type="match status" value="1"/>
</dbReference>
<dbReference type="InterPro" id="IPR016164">
    <property type="entry name" value="FAD-linked_Oxase-like_C"/>
</dbReference>
<evidence type="ECO:0000313" key="11">
    <source>
        <dbReference type="EMBL" id="TQM75636.1"/>
    </source>
</evidence>
<dbReference type="AlphaFoldDB" id="A0A543IYI3"/>
<dbReference type="InterPro" id="IPR036318">
    <property type="entry name" value="FAD-bd_PCMH-like_sf"/>
</dbReference>
<feature type="region of interest" description="Disordered" evidence="8">
    <location>
        <begin position="1"/>
        <end position="30"/>
    </location>
</feature>
<evidence type="ECO:0000256" key="8">
    <source>
        <dbReference type="SAM" id="MobiDB-lite"/>
    </source>
</evidence>
<dbReference type="PROSITE" id="PS51379">
    <property type="entry name" value="4FE4S_FER_2"/>
    <property type="match status" value="1"/>
</dbReference>
<evidence type="ECO:0000256" key="3">
    <source>
        <dbReference type="ARBA" id="ARBA00022723"/>
    </source>
</evidence>
<dbReference type="InterPro" id="IPR004017">
    <property type="entry name" value="Cys_rich_dom"/>
</dbReference>
<organism evidence="11 12">
    <name type="scientific">Thermopolyspora flexuosa</name>
    <dbReference type="NCBI Taxonomy" id="103836"/>
    <lineage>
        <taxon>Bacteria</taxon>
        <taxon>Bacillati</taxon>
        <taxon>Actinomycetota</taxon>
        <taxon>Actinomycetes</taxon>
        <taxon>Streptosporangiales</taxon>
        <taxon>Streptosporangiaceae</taxon>
        <taxon>Thermopolyspora</taxon>
    </lineage>
</organism>
<keyword evidence="4" id="KW-0274">FAD</keyword>
<feature type="domain" description="FAD-binding PCMH-type" evidence="10">
    <location>
        <begin position="66"/>
        <end position="285"/>
    </location>
</feature>
<keyword evidence="2" id="KW-0285">Flavoprotein</keyword>
<evidence type="ECO:0000313" key="12">
    <source>
        <dbReference type="Proteomes" id="UP000319213"/>
    </source>
</evidence>
<dbReference type="InterPro" id="IPR006094">
    <property type="entry name" value="Oxid_FAD_bind_N"/>
</dbReference>
<dbReference type="InterPro" id="IPR016166">
    <property type="entry name" value="FAD-bd_PCMH"/>
</dbReference>
<dbReference type="InterPro" id="IPR016171">
    <property type="entry name" value="Vanillyl_alc_oxidase_C-sub2"/>
</dbReference>
<dbReference type="RefSeq" id="WP_229788210.1">
    <property type="nucleotide sequence ID" value="NZ_BMPV01000001.1"/>
</dbReference>
<dbReference type="Gene3D" id="3.30.70.2740">
    <property type="match status" value="1"/>
</dbReference>
<dbReference type="GO" id="GO:1903457">
    <property type="term" value="P:lactate catabolic process"/>
    <property type="evidence" value="ECO:0007669"/>
    <property type="project" value="TreeGrafter"/>
</dbReference>
<dbReference type="Pfam" id="PF01565">
    <property type="entry name" value="FAD_binding_4"/>
    <property type="match status" value="1"/>
</dbReference>
<keyword evidence="5" id="KW-0560">Oxidoreductase</keyword>
<dbReference type="InterPro" id="IPR017900">
    <property type="entry name" value="4Fe4S_Fe_S_CS"/>
</dbReference>
<evidence type="ECO:0000256" key="5">
    <source>
        <dbReference type="ARBA" id="ARBA00023002"/>
    </source>
</evidence>
<comment type="caution">
    <text evidence="11">The sequence shown here is derived from an EMBL/GenBank/DDBJ whole genome shotgun (WGS) entry which is preliminary data.</text>
</comment>
<dbReference type="Pfam" id="PF02913">
    <property type="entry name" value="FAD-oxidase_C"/>
    <property type="match status" value="1"/>
</dbReference>
<evidence type="ECO:0000256" key="1">
    <source>
        <dbReference type="ARBA" id="ARBA00001974"/>
    </source>
</evidence>
<dbReference type="InterPro" id="IPR017896">
    <property type="entry name" value="4Fe4S_Fe-S-bd"/>
</dbReference>
<evidence type="ECO:0000259" key="9">
    <source>
        <dbReference type="PROSITE" id="PS51379"/>
    </source>
</evidence>
<proteinExistence type="predicted"/>
<dbReference type="Pfam" id="PF02754">
    <property type="entry name" value="CCG"/>
    <property type="match status" value="1"/>
</dbReference>
<dbReference type="Gene3D" id="1.10.45.10">
    <property type="entry name" value="Vanillyl-alcohol Oxidase, Chain A, domain 4"/>
    <property type="match status" value="1"/>
</dbReference>
<keyword evidence="12" id="KW-1185">Reference proteome</keyword>
<dbReference type="PROSITE" id="PS00198">
    <property type="entry name" value="4FE4S_FER_1"/>
    <property type="match status" value="1"/>
</dbReference>
<dbReference type="GO" id="GO:0051536">
    <property type="term" value="F:iron-sulfur cluster binding"/>
    <property type="evidence" value="ECO:0007669"/>
    <property type="project" value="UniProtKB-KW"/>
</dbReference>
<feature type="domain" description="4Fe-4S ferredoxin-type" evidence="9">
    <location>
        <begin position="619"/>
        <end position="650"/>
    </location>
</feature>
<keyword evidence="3" id="KW-0479">Metal-binding</keyword>